<name>A0A7G9YFI0_9EURY</name>
<gene>
    <name evidence="1" type="ORF">DEIDBPHB_00013</name>
</gene>
<protein>
    <submittedName>
        <fullName evidence="1">Uncharacterized protein</fullName>
    </submittedName>
</protein>
<dbReference type="AlphaFoldDB" id="A0A7G9YFI0"/>
<dbReference type="EMBL" id="MT631217">
    <property type="protein sequence ID" value="QNO46764.1"/>
    <property type="molecule type" value="Genomic_DNA"/>
</dbReference>
<sequence length="137" mass="14996">MNQGTGETSDLTPLEGVHARIQAVSQKFPGEILIALNDRDPTLHDIYRLNITTGEKSLVMENEGFMGFITDDKYNVRFAERLTPDGGGEILKATEAGGWELFMAIAVEDLFTTSIVGFDKTGEKGGSTRSLRRLKTG</sequence>
<evidence type="ECO:0000313" key="1">
    <source>
        <dbReference type="EMBL" id="QNO46764.1"/>
    </source>
</evidence>
<proteinExistence type="predicted"/>
<accession>A0A7G9YFI0</accession>
<reference evidence="1" key="1">
    <citation type="submission" date="2020-06" db="EMBL/GenBank/DDBJ databases">
        <title>Unique genomic features of the anaerobic methanotrophic archaea.</title>
        <authorList>
            <person name="Chadwick G.L."/>
            <person name="Skennerton C.T."/>
            <person name="Laso-Perez R."/>
            <person name="Leu A.O."/>
            <person name="Speth D.R."/>
            <person name="Yu H."/>
            <person name="Morgan-Lang C."/>
            <person name="Hatzenpichler R."/>
            <person name="Goudeau D."/>
            <person name="Malmstrom R."/>
            <person name="Brazelton W.J."/>
            <person name="Woyke T."/>
            <person name="Hallam S.J."/>
            <person name="Tyson G.W."/>
            <person name="Wegener G."/>
            <person name="Boetius A."/>
            <person name="Orphan V."/>
        </authorList>
    </citation>
    <scope>NUCLEOTIDE SEQUENCE</scope>
</reference>
<organism evidence="1">
    <name type="scientific">Candidatus Methanogaster sp. ANME-2c ERB4</name>
    <dbReference type="NCBI Taxonomy" id="2759911"/>
    <lineage>
        <taxon>Archaea</taxon>
        <taxon>Methanobacteriati</taxon>
        <taxon>Methanobacteriota</taxon>
        <taxon>Stenosarchaea group</taxon>
        <taxon>Methanomicrobia</taxon>
        <taxon>Methanosarcinales</taxon>
        <taxon>ANME-2 cluster</taxon>
        <taxon>Candidatus Methanogasteraceae</taxon>
        <taxon>Candidatus Methanogaster</taxon>
    </lineage>
</organism>